<organism evidence="1 2">
    <name type="scientific">Sphingobium yanoikuyae</name>
    <name type="common">Sphingomonas yanoikuyae</name>
    <dbReference type="NCBI Taxonomy" id="13690"/>
    <lineage>
        <taxon>Bacteria</taxon>
        <taxon>Pseudomonadati</taxon>
        <taxon>Pseudomonadota</taxon>
        <taxon>Alphaproteobacteria</taxon>
        <taxon>Sphingomonadales</taxon>
        <taxon>Sphingomonadaceae</taxon>
        <taxon>Sphingobium</taxon>
    </lineage>
</organism>
<reference evidence="1 2" key="1">
    <citation type="submission" date="2018-10" db="EMBL/GenBank/DDBJ databases">
        <title>Characterization and genome analysis of a novel bacterium Sphingobium yanoikuyae SJTF8 capable of degrading PAHs.</title>
        <authorList>
            <person name="Yin C."/>
            <person name="Xiong W."/>
            <person name="Liang R."/>
        </authorList>
    </citation>
    <scope>NUCLEOTIDE SEQUENCE [LARGE SCALE GENOMIC DNA]</scope>
    <source>
        <strain evidence="1 2">SJTF8</strain>
    </source>
</reference>
<dbReference type="Proteomes" id="UP000280708">
    <property type="component" value="Chromosome"/>
</dbReference>
<dbReference type="AlphaFoldDB" id="A0A3G2UUH7"/>
<dbReference type="EMBL" id="CP033230">
    <property type="protein sequence ID" value="AYO78693.1"/>
    <property type="molecule type" value="Genomic_DNA"/>
</dbReference>
<proteinExistence type="predicted"/>
<sequence length="84" mass="9656">MGQAIVACPDRYIAGRERIFARGYIDAIFIDRIMTGEFVIDRLRTEMGRRYGKRQGRKGNARDKTVHTVLVLKDIKLAWGALIF</sequence>
<protein>
    <submittedName>
        <fullName evidence="1">Uncharacterized protein</fullName>
    </submittedName>
</protein>
<evidence type="ECO:0000313" key="2">
    <source>
        <dbReference type="Proteomes" id="UP000280708"/>
    </source>
</evidence>
<gene>
    <name evidence="1" type="ORF">EBF16_18400</name>
</gene>
<name>A0A3G2UUH7_SPHYA</name>
<accession>A0A3G2UUH7</accession>
<evidence type="ECO:0000313" key="1">
    <source>
        <dbReference type="EMBL" id="AYO78693.1"/>
    </source>
</evidence>